<accession>A0A3P3ZR20</accession>
<sequence>MKSIKKWSVGTLTLLLLGNASLALAYKGEQYAKEATLTIEQARAVAVKAYPGDIVEEELEHKLGGSGLRYSFDIRANHITHEVEIDAKSGKVLLNERENSNED</sequence>
<proteinExistence type="predicted"/>
<dbReference type="EMBL" id="UOYP01000545">
    <property type="protein sequence ID" value="VAY89225.1"/>
    <property type="molecule type" value="Genomic_DNA"/>
</dbReference>
<dbReference type="Pfam" id="PF03413">
    <property type="entry name" value="PepSY"/>
    <property type="match status" value="1"/>
</dbReference>
<evidence type="ECO:0000259" key="1">
    <source>
        <dbReference type="Pfam" id="PF03413"/>
    </source>
</evidence>
<feature type="domain" description="PepSY" evidence="1">
    <location>
        <begin position="37"/>
        <end position="93"/>
    </location>
</feature>
<reference evidence="2" key="1">
    <citation type="submission" date="2018-10" db="EMBL/GenBank/DDBJ databases">
        <authorList>
            <person name="Plewniak F."/>
        </authorList>
    </citation>
    <scope>NUCLEOTIDE SEQUENCE</scope>
</reference>
<evidence type="ECO:0000313" key="2">
    <source>
        <dbReference type="EMBL" id="VAY89225.1"/>
    </source>
</evidence>
<gene>
    <name evidence="2" type="ORF">CARN8_590003</name>
</gene>
<protein>
    <submittedName>
        <fullName evidence="2">Peptidase propeptide and YPEB domain protein</fullName>
    </submittedName>
</protein>
<dbReference type="Gene3D" id="3.10.450.40">
    <property type="match status" value="1"/>
</dbReference>
<dbReference type="AlphaFoldDB" id="A0A3P3ZR20"/>
<organism evidence="2">
    <name type="scientific">mine drainage metagenome</name>
    <dbReference type="NCBI Taxonomy" id="410659"/>
    <lineage>
        <taxon>unclassified sequences</taxon>
        <taxon>metagenomes</taxon>
        <taxon>ecological metagenomes</taxon>
    </lineage>
</organism>
<dbReference type="InterPro" id="IPR025711">
    <property type="entry name" value="PepSY"/>
</dbReference>
<name>A0A3P3ZR20_9ZZZZ</name>